<organism evidence="1 2">
    <name type="scientific">Solea senegalensis</name>
    <name type="common">Senegalese sole</name>
    <dbReference type="NCBI Taxonomy" id="28829"/>
    <lineage>
        <taxon>Eukaryota</taxon>
        <taxon>Metazoa</taxon>
        <taxon>Chordata</taxon>
        <taxon>Craniata</taxon>
        <taxon>Vertebrata</taxon>
        <taxon>Euteleostomi</taxon>
        <taxon>Actinopterygii</taxon>
        <taxon>Neopterygii</taxon>
        <taxon>Teleostei</taxon>
        <taxon>Neoteleostei</taxon>
        <taxon>Acanthomorphata</taxon>
        <taxon>Carangaria</taxon>
        <taxon>Pleuronectiformes</taxon>
        <taxon>Pleuronectoidei</taxon>
        <taxon>Soleidae</taxon>
        <taxon>Solea</taxon>
    </lineage>
</organism>
<dbReference type="EMBL" id="JAGKHQ010000003">
    <property type="protein sequence ID" value="KAG7519486.1"/>
    <property type="molecule type" value="Genomic_DNA"/>
</dbReference>
<sequence>MARCHESVVRSEVSTPRHNTPFWKNNSLMPRSSFIVWDDSESGEAYCLDVFVVHIQCCGMWGFPPLPVFLALCVNSREFCVMLCSVGSMGEVYAPVHMCGNLCVCSYDHRKDVCLYVCRELRCNFREQSYPCQVKSDQDITERRFSKRDGRYLKLC</sequence>
<proteinExistence type="predicted"/>
<accession>A0AAV6SPY5</accession>
<evidence type="ECO:0000313" key="1">
    <source>
        <dbReference type="EMBL" id="KAG7519486.1"/>
    </source>
</evidence>
<dbReference type="Proteomes" id="UP000693946">
    <property type="component" value="Linkage Group LG11"/>
</dbReference>
<evidence type="ECO:0000313" key="2">
    <source>
        <dbReference type="Proteomes" id="UP000693946"/>
    </source>
</evidence>
<name>A0AAV6SPY5_SOLSE</name>
<keyword evidence="2" id="KW-1185">Reference proteome</keyword>
<comment type="caution">
    <text evidence="1">The sequence shown here is derived from an EMBL/GenBank/DDBJ whole genome shotgun (WGS) entry which is preliminary data.</text>
</comment>
<gene>
    <name evidence="1" type="ORF">JOB18_009962</name>
</gene>
<protein>
    <submittedName>
        <fullName evidence="1">Uncharacterized protein</fullName>
    </submittedName>
</protein>
<reference evidence="1 2" key="1">
    <citation type="journal article" date="2021" name="Sci. Rep.">
        <title>Chromosome anchoring in Senegalese sole (Solea senegalensis) reveals sex-associated markers and genome rearrangements in flatfish.</title>
        <authorList>
            <person name="Guerrero-Cozar I."/>
            <person name="Gomez-Garrido J."/>
            <person name="Berbel C."/>
            <person name="Martinez-Blanch J.F."/>
            <person name="Alioto T."/>
            <person name="Claros M.G."/>
            <person name="Gagnaire P.A."/>
            <person name="Manchado M."/>
        </authorList>
    </citation>
    <scope>NUCLEOTIDE SEQUENCE [LARGE SCALE GENOMIC DNA]</scope>
    <source>
        <strain evidence="1">Sse05_10M</strain>
    </source>
</reference>
<dbReference type="AlphaFoldDB" id="A0AAV6SPY5"/>